<dbReference type="SUPFAM" id="SSF51556">
    <property type="entry name" value="Metallo-dependent hydrolases"/>
    <property type="match status" value="1"/>
</dbReference>
<accession>A0A3N0DPQ0</accession>
<dbReference type="PANTHER" id="PTHR43569">
    <property type="entry name" value="AMIDOHYDROLASE"/>
    <property type="match status" value="1"/>
</dbReference>
<feature type="domain" description="Amidohydrolase-related" evidence="2">
    <location>
        <begin position="10"/>
        <end position="284"/>
    </location>
</feature>
<dbReference type="Proteomes" id="UP000277094">
    <property type="component" value="Unassembled WGS sequence"/>
</dbReference>
<dbReference type="OrthoDB" id="5450317at2"/>
<dbReference type="GO" id="GO:0016787">
    <property type="term" value="F:hydrolase activity"/>
    <property type="evidence" value="ECO:0007669"/>
    <property type="project" value="InterPro"/>
</dbReference>
<evidence type="ECO:0000313" key="4">
    <source>
        <dbReference type="Proteomes" id="UP000277094"/>
    </source>
</evidence>
<dbReference type="Gene3D" id="3.20.20.140">
    <property type="entry name" value="Metal-dependent hydrolases"/>
    <property type="match status" value="1"/>
</dbReference>
<evidence type="ECO:0000259" key="2">
    <source>
        <dbReference type="Pfam" id="PF04909"/>
    </source>
</evidence>
<reference evidence="3 4" key="1">
    <citation type="submission" date="2018-11" db="EMBL/GenBank/DDBJ databases">
        <authorList>
            <person name="Li F."/>
        </authorList>
    </citation>
    <scope>NUCLEOTIDE SEQUENCE [LARGE SCALE GENOMIC DNA]</scope>
    <source>
        <strain evidence="3 4">KIS18-7</strain>
    </source>
</reference>
<dbReference type="Pfam" id="PF04909">
    <property type="entry name" value="Amidohydro_2"/>
    <property type="match status" value="1"/>
</dbReference>
<organism evidence="3 4">
    <name type="scientific">Nocardioides marmorisolisilvae</name>
    <dbReference type="NCBI Taxonomy" id="1542737"/>
    <lineage>
        <taxon>Bacteria</taxon>
        <taxon>Bacillati</taxon>
        <taxon>Actinomycetota</taxon>
        <taxon>Actinomycetes</taxon>
        <taxon>Propionibacteriales</taxon>
        <taxon>Nocardioidaceae</taxon>
        <taxon>Nocardioides</taxon>
    </lineage>
</organism>
<proteinExistence type="inferred from homology"/>
<gene>
    <name evidence="3" type="ORF">EFL95_16605</name>
</gene>
<protein>
    <recommendedName>
        <fullName evidence="2">Amidohydrolase-related domain-containing protein</fullName>
    </recommendedName>
</protein>
<dbReference type="RefSeq" id="WP_123235214.1">
    <property type="nucleotide sequence ID" value="NZ_RJSG01000003.1"/>
</dbReference>
<evidence type="ECO:0000256" key="1">
    <source>
        <dbReference type="ARBA" id="ARBA00038310"/>
    </source>
</evidence>
<evidence type="ECO:0000313" key="3">
    <source>
        <dbReference type="EMBL" id="RNL77628.1"/>
    </source>
</evidence>
<name>A0A3N0DPQ0_9ACTN</name>
<dbReference type="EMBL" id="RJSG01000003">
    <property type="protein sequence ID" value="RNL77628.1"/>
    <property type="molecule type" value="Genomic_DNA"/>
</dbReference>
<dbReference type="InterPro" id="IPR006680">
    <property type="entry name" value="Amidohydro-rel"/>
</dbReference>
<keyword evidence="4" id="KW-1185">Reference proteome</keyword>
<comment type="caution">
    <text evidence="3">The sequence shown here is derived from an EMBL/GenBank/DDBJ whole genome shotgun (WGS) entry which is preliminary data.</text>
</comment>
<dbReference type="PANTHER" id="PTHR43569:SF2">
    <property type="entry name" value="AMIDOHYDROLASE-RELATED DOMAIN-CONTAINING PROTEIN"/>
    <property type="match status" value="1"/>
</dbReference>
<dbReference type="AlphaFoldDB" id="A0A3N0DPQ0"/>
<dbReference type="InterPro" id="IPR032466">
    <property type="entry name" value="Metal_Hydrolase"/>
</dbReference>
<sequence>MIPEADFGLVDAHIHLWDTRSFDLPWLNAVPQLRTQYTAAEFADGLDGVRLRAAVAVQAGNTAAEATWLLSSARAASALTQAQIGVVLQYARSPDRPLSPWHPLVFADGRFPQGVRLPLVELPTDWTALGGIQELVGYVEHHGLVLELLLRPDQLRAAGELSARHPRLTVVLCHLGLGENEPDGTWQNEIARLAARKNVAAKISGLHTSHPPVPEDHRRARLAAEWALEQWGPDRLMFGSDWPVSTRAGRYTDVLEWTKQALGASSPTELQAMLGLTAASIYKLAGSEPDVQIDKR</sequence>
<dbReference type="InterPro" id="IPR052350">
    <property type="entry name" value="Metallo-dep_Lactonases"/>
</dbReference>
<comment type="similarity">
    <text evidence="1">Belongs to the metallo-dependent hydrolases superfamily.</text>
</comment>